<feature type="transmembrane region" description="Helical" evidence="15">
    <location>
        <begin position="137"/>
        <end position="156"/>
    </location>
</feature>
<feature type="domain" description="Cation-transporting P-type ATPase N-terminal" evidence="16">
    <location>
        <begin position="48"/>
        <end position="122"/>
    </location>
</feature>
<dbReference type="Proteomes" id="UP001159042">
    <property type="component" value="Unassembled WGS sequence"/>
</dbReference>
<dbReference type="PANTHER" id="PTHR43294:SF13">
    <property type="entry name" value="SODIUM_POTASSIUM-TRANSPORTING ATPASE SUBUNIT ALPHA"/>
    <property type="match status" value="1"/>
</dbReference>
<dbReference type="Pfam" id="PF00690">
    <property type="entry name" value="Cation_ATPase_N"/>
    <property type="match status" value="1"/>
</dbReference>
<keyword evidence="11" id="KW-0739">Sodium transport</keyword>
<dbReference type="GO" id="GO:0005391">
    <property type="term" value="F:P-type sodium:potassium-exchanging transporter activity"/>
    <property type="evidence" value="ECO:0007669"/>
    <property type="project" value="UniProtKB-EC"/>
</dbReference>
<evidence type="ECO:0000256" key="14">
    <source>
        <dbReference type="ARBA" id="ARBA00039096"/>
    </source>
</evidence>
<dbReference type="PROSITE" id="PS00154">
    <property type="entry name" value="ATPASE_E1_E2"/>
    <property type="match status" value="1"/>
</dbReference>
<evidence type="ECO:0000256" key="1">
    <source>
        <dbReference type="ARBA" id="ARBA00004651"/>
    </source>
</evidence>
<dbReference type="Gene3D" id="2.70.150.10">
    <property type="entry name" value="Calcium-transporting ATPase, cytoplasmic transduction domain A"/>
    <property type="match status" value="1"/>
</dbReference>
<evidence type="ECO:0000313" key="18">
    <source>
        <dbReference type="Proteomes" id="UP001159042"/>
    </source>
</evidence>
<evidence type="ECO:0000259" key="16">
    <source>
        <dbReference type="SMART" id="SM00831"/>
    </source>
</evidence>
<keyword evidence="6" id="KW-0067">ATP-binding</keyword>
<dbReference type="PRINTS" id="PR00119">
    <property type="entry name" value="CATATPASE"/>
</dbReference>
<keyword evidence="18" id="KW-1185">Reference proteome</keyword>
<evidence type="ECO:0000256" key="8">
    <source>
        <dbReference type="ARBA" id="ARBA00022989"/>
    </source>
</evidence>
<dbReference type="GO" id="GO:0005886">
    <property type="term" value="C:plasma membrane"/>
    <property type="evidence" value="ECO:0007669"/>
    <property type="project" value="UniProtKB-SubCell"/>
</dbReference>
<dbReference type="EC" id="7.2.2.13" evidence="14"/>
<dbReference type="GO" id="GO:1902600">
    <property type="term" value="P:proton transmembrane transport"/>
    <property type="evidence" value="ECO:0007669"/>
    <property type="project" value="TreeGrafter"/>
</dbReference>
<dbReference type="InterPro" id="IPR023298">
    <property type="entry name" value="ATPase_P-typ_TM_dom_sf"/>
</dbReference>
<keyword evidence="4 15" id="KW-0812">Transmembrane</keyword>
<name>A0AAV8W913_9CUCU</name>
<evidence type="ECO:0000256" key="3">
    <source>
        <dbReference type="ARBA" id="ARBA00022607"/>
    </source>
</evidence>
<feature type="transmembrane region" description="Helical" evidence="15">
    <location>
        <begin position="330"/>
        <end position="351"/>
    </location>
</feature>
<proteinExistence type="predicted"/>
<dbReference type="GO" id="GO:1990573">
    <property type="term" value="P:potassium ion import across plasma membrane"/>
    <property type="evidence" value="ECO:0007669"/>
    <property type="project" value="TreeGrafter"/>
</dbReference>
<dbReference type="InterPro" id="IPR001757">
    <property type="entry name" value="P_typ_ATPase"/>
</dbReference>
<organism evidence="17 18">
    <name type="scientific">Exocentrus adspersus</name>
    <dbReference type="NCBI Taxonomy" id="1586481"/>
    <lineage>
        <taxon>Eukaryota</taxon>
        <taxon>Metazoa</taxon>
        <taxon>Ecdysozoa</taxon>
        <taxon>Arthropoda</taxon>
        <taxon>Hexapoda</taxon>
        <taxon>Insecta</taxon>
        <taxon>Pterygota</taxon>
        <taxon>Neoptera</taxon>
        <taxon>Endopterygota</taxon>
        <taxon>Coleoptera</taxon>
        <taxon>Polyphaga</taxon>
        <taxon>Cucujiformia</taxon>
        <taxon>Chrysomeloidea</taxon>
        <taxon>Cerambycidae</taxon>
        <taxon>Lamiinae</taxon>
        <taxon>Acanthocinini</taxon>
        <taxon>Exocentrus</taxon>
    </lineage>
</organism>
<dbReference type="FunFam" id="3.40.50.1000:FF:000001">
    <property type="entry name" value="Phospholipid-transporting ATPase IC"/>
    <property type="match status" value="1"/>
</dbReference>
<dbReference type="SUPFAM" id="SSF81665">
    <property type="entry name" value="Calcium ATPase, transmembrane domain M"/>
    <property type="match status" value="1"/>
</dbReference>
<evidence type="ECO:0000256" key="10">
    <source>
        <dbReference type="ARBA" id="ARBA00023136"/>
    </source>
</evidence>
<keyword evidence="11" id="KW-0406">Ion transport</keyword>
<dbReference type="GO" id="GO:0036376">
    <property type="term" value="P:sodium ion export across plasma membrane"/>
    <property type="evidence" value="ECO:0007669"/>
    <property type="project" value="TreeGrafter"/>
</dbReference>
<gene>
    <name evidence="17" type="ORF">NQ315_001654</name>
</gene>
<dbReference type="SMART" id="SM00831">
    <property type="entry name" value="Cation_ATPase_N"/>
    <property type="match status" value="1"/>
</dbReference>
<dbReference type="GO" id="GO:0016887">
    <property type="term" value="F:ATP hydrolysis activity"/>
    <property type="evidence" value="ECO:0007669"/>
    <property type="project" value="InterPro"/>
</dbReference>
<dbReference type="InterPro" id="IPR004014">
    <property type="entry name" value="ATPase_P-typ_cation-transptr_N"/>
</dbReference>
<evidence type="ECO:0000256" key="4">
    <source>
        <dbReference type="ARBA" id="ARBA00022692"/>
    </source>
</evidence>
<dbReference type="InterPro" id="IPR059000">
    <property type="entry name" value="ATPase_P-type_domA"/>
</dbReference>
<accession>A0AAV8W913</accession>
<keyword evidence="11" id="KW-0813">Transport</keyword>
<keyword evidence="9" id="KW-0915">Sodium</keyword>
<evidence type="ECO:0000256" key="15">
    <source>
        <dbReference type="SAM" id="Phobius"/>
    </source>
</evidence>
<comment type="subunit">
    <text evidence="13">The sodium/potassium-transporting ATPase is composed of a catalytic alpha subunit, an auxiliary non-catalytic beta subunit and an additional regulatory subunit.</text>
</comment>
<evidence type="ECO:0000256" key="12">
    <source>
        <dbReference type="ARBA" id="ARBA00037422"/>
    </source>
</evidence>
<dbReference type="GO" id="GO:0030007">
    <property type="term" value="P:intracellular potassium ion homeostasis"/>
    <property type="evidence" value="ECO:0007669"/>
    <property type="project" value="TreeGrafter"/>
</dbReference>
<reference evidence="17 18" key="1">
    <citation type="journal article" date="2023" name="Insect Mol. Biol.">
        <title>Genome sequencing provides insights into the evolution of gene families encoding plant cell wall-degrading enzymes in longhorned beetles.</title>
        <authorList>
            <person name="Shin N.R."/>
            <person name="Okamura Y."/>
            <person name="Kirsch R."/>
            <person name="Pauchet Y."/>
        </authorList>
    </citation>
    <scope>NUCLEOTIDE SEQUENCE [LARGE SCALE GENOMIC DNA]</scope>
    <source>
        <strain evidence="17">EAD_L_NR</strain>
    </source>
</reference>
<dbReference type="PRINTS" id="PR00121">
    <property type="entry name" value="NAKATPASE"/>
</dbReference>
<evidence type="ECO:0000256" key="13">
    <source>
        <dbReference type="ARBA" id="ARBA00038795"/>
    </source>
</evidence>
<dbReference type="FunFam" id="2.70.150.10:FF:000003">
    <property type="entry name" value="Sodium/potassium-transporting ATPase subunit alpha"/>
    <property type="match status" value="1"/>
</dbReference>
<keyword evidence="3" id="KW-0740">Sodium/potassium transport</keyword>
<keyword evidence="10 15" id="KW-0472">Membrane</keyword>
<protein>
    <recommendedName>
        <fullName evidence="14">Na(+)/K(+)-exchanging ATPase</fullName>
        <ecNumber evidence="14">7.2.2.13</ecNumber>
    </recommendedName>
</protein>
<evidence type="ECO:0000256" key="2">
    <source>
        <dbReference type="ARBA" id="ARBA00022475"/>
    </source>
</evidence>
<dbReference type="Gene3D" id="3.40.50.1000">
    <property type="entry name" value="HAD superfamily/HAD-like"/>
    <property type="match status" value="1"/>
</dbReference>
<comment type="caution">
    <text evidence="17">The sequence shown here is derived from an EMBL/GenBank/DDBJ whole genome shotgun (WGS) entry which is preliminary data.</text>
</comment>
<evidence type="ECO:0000313" key="17">
    <source>
        <dbReference type="EMBL" id="KAJ8923101.1"/>
    </source>
</evidence>
<dbReference type="SUPFAM" id="SSF81660">
    <property type="entry name" value="Metal cation-transporting ATPase, ATP-binding domain N"/>
    <property type="match status" value="1"/>
</dbReference>
<comment type="subcellular location">
    <subcellularLocation>
        <location evidence="1">Cell membrane</location>
        <topology evidence="1">Multi-pass membrane protein</topology>
    </subcellularLocation>
</comment>
<dbReference type="InterPro" id="IPR023214">
    <property type="entry name" value="HAD_sf"/>
</dbReference>
<keyword evidence="8 15" id="KW-1133">Transmembrane helix</keyword>
<dbReference type="NCBIfam" id="TIGR01494">
    <property type="entry name" value="ATPase_P-type"/>
    <property type="match status" value="1"/>
</dbReference>
<evidence type="ECO:0000256" key="5">
    <source>
        <dbReference type="ARBA" id="ARBA00022741"/>
    </source>
</evidence>
<evidence type="ECO:0000256" key="6">
    <source>
        <dbReference type="ARBA" id="ARBA00022840"/>
    </source>
</evidence>
<dbReference type="InterPro" id="IPR008250">
    <property type="entry name" value="ATPase_P-typ_transduc_dom_A_sf"/>
</dbReference>
<evidence type="ECO:0000256" key="9">
    <source>
        <dbReference type="ARBA" id="ARBA00023053"/>
    </source>
</evidence>
<dbReference type="GO" id="GO:0005524">
    <property type="term" value="F:ATP binding"/>
    <property type="evidence" value="ECO:0007669"/>
    <property type="project" value="UniProtKB-KW"/>
</dbReference>
<keyword evidence="5" id="KW-0547">Nucleotide-binding</keyword>
<dbReference type="SUPFAM" id="SSF81653">
    <property type="entry name" value="Calcium ATPase, transduction domain A"/>
    <property type="match status" value="1"/>
</dbReference>
<dbReference type="AlphaFoldDB" id="A0AAV8W913"/>
<keyword evidence="3" id="KW-0630">Potassium</keyword>
<dbReference type="GO" id="GO:0006883">
    <property type="term" value="P:intracellular sodium ion homeostasis"/>
    <property type="evidence" value="ECO:0007669"/>
    <property type="project" value="TreeGrafter"/>
</dbReference>
<dbReference type="InterPro" id="IPR050510">
    <property type="entry name" value="Cation_transp_ATPase_P-type"/>
</dbReference>
<dbReference type="InterPro" id="IPR018303">
    <property type="entry name" value="ATPase_P-typ_P_site"/>
</dbReference>
<dbReference type="InterPro" id="IPR023299">
    <property type="entry name" value="ATPase_P-typ_cyto_dom_N"/>
</dbReference>
<dbReference type="PANTHER" id="PTHR43294">
    <property type="entry name" value="SODIUM/POTASSIUM-TRANSPORTING ATPASE SUBUNIT ALPHA"/>
    <property type="match status" value="1"/>
</dbReference>
<feature type="transmembrane region" description="Helical" evidence="15">
    <location>
        <begin position="101"/>
        <end position="125"/>
    </location>
</feature>
<dbReference type="Gene3D" id="3.40.1110.10">
    <property type="entry name" value="Calcium-transporting ATPase, cytoplasmic domain N"/>
    <property type="match status" value="1"/>
</dbReference>
<evidence type="ECO:0000256" key="7">
    <source>
        <dbReference type="ARBA" id="ARBA00022967"/>
    </source>
</evidence>
<keyword evidence="2" id="KW-1003">Cell membrane</keyword>
<evidence type="ECO:0000256" key="11">
    <source>
        <dbReference type="ARBA" id="ARBA00023201"/>
    </source>
</evidence>
<keyword evidence="3" id="KW-0633">Potassium transport</keyword>
<dbReference type="EMBL" id="JANEYG010000005">
    <property type="protein sequence ID" value="KAJ8923101.1"/>
    <property type="molecule type" value="Genomic_DNA"/>
</dbReference>
<dbReference type="Pfam" id="PF00122">
    <property type="entry name" value="E1-E2_ATPase"/>
    <property type="match status" value="1"/>
</dbReference>
<keyword evidence="7" id="KW-1278">Translocase</keyword>
<dbReference type="Gene3D" id="1.20.1110.10">
    <property type="entry name" value="Calcium-transporting ATPase, transmembrane domain"/>
    <property type="match status" value="1"/>
</dbReference>
<comment type="function">
    <text evidence="12">This is the catalytic component of the active enzyme, which catalyzes the hydrolysis of ATP coupled with the exchange of sodium and potassium ions across the plasma membrane. This action creates the electrochemical gradient of sodium and potassium ions, providing the energy for active transport of various nutrients.</text>
</comment>
<feature type="transmembrane region" description="Helical" evidence="15">
    <location>
        <begin position="301"/>
        <end position="324"/>
    </location>
</feature>
<sequence length="454" mass="49840">MRRGSHRSDTSVVTILTRSSSGVSYKRPVTKIRSQKEIQEYKKDIAFDDHLISIDELVKRYGTDVDTGLEEQVASDLLELNGPNLLVAPPTTSKYIILMGYLFGGFNVLLWMGAILTLIGFGISFTQEGSAANIEPLYFGCILVAVIMFSGFFGFYQERTNSAIMESFKKMVPKYATVVRSGNELTVPSEEIVLGDLVKVGAGDLVPADIRLIECHNLKVDNSSLTGESVAVTRSVDCNDLDPLETANLAFYSSNVVQGSGTGIVIRCGDHTVIGRIAGLTSALEKTETLIHKELRRFVRIITVFAVCLGTIFFIVSMLIGYSFFKSFNFFIAIVIANVPEGLPICLTACMSLTAKRMAKKNCLVKKLECIETLGACNVICSDKTGTLTQNKMQASHMFYDNNERSVLANFDNIDMENESYQALALIAILCNTAKFLDDDSKTAIKDKKTTGGR</sequence>